<gene>
    <name evidence="3" type="ORF">UA74_01135</name>
</gene>
<protein>
    <submittedName>
        <fullName evidence="3">Dipeptidyl aminopeptidase/acylaminoacyl peptidase</fullName>
    </submittedName>
</protein>
<dbReference type="GO" id="GO:0004252">
    <property type="term" value="F:serine-type endopeptidase activity"/>
    <property type="evidence" value="ECO:0007669"/>
    <property type="project" value="TreeGrafter"/>
</dbReference>
<dbReference type="PANTHER" id="PTHR42776:SF27">
    <property type="entry name" value="DIPEPTIDYL PEPTIDASE FAMILY MEMBER 6"/>
    <property type="match status" value="1"/>
</dbReference>
<dbReference type="GO" id="GO:0004177">
    <property type="term" value="F:aminopeptidase activity"/>
    <property type="evidence" value="ECO:0007669"/>
    <property type="project" value="UniProtKB-KW"/>
</dbReference>
<dbReference type="GO" id="GO:0006508">
    <property type="term" value="P:proteolysis"/>
    <property type="evidence" value="ECO:0007669"/>
    <property type="project" value="InterPro"/>
</dbReference>
<keyword evidence="1" id="KW-0378">Hydrolase</keyword>
<evidence type="ECO:0000259" key="2">
    <source>
        <dbReference type="Pfam" id="PF00326"/>
    </source>
</evidence>
<sequence length="707" mass="76441">MRRYRTRVRANAMVASLSRGSGRSDGGVLASPACCLGHAEHGRLPLPPVSFFKPRLGPALRQSSTRADSDDGFESGSIGVVSTHPHAEIPEQLFADPEAEARWRARFTSARNSTPDWARLAPDRNLYVSNVSGVWEVYAWDRATDTHRQVTDRPNGTIHATLSPDGETIWWFADTDGDEFGQWMVEPFSGRAPAEEAQQALPGVHDGYPAGLEIGTDVVASATATDDGTTIWVSRGVQGDRGSAAVVYQSEHDAGAAALSYDETLLAISHSEHGDSRHPALRVLRLGDGSEAGDSTVLAEKWDGEGKGLDAIVFSPISGDQRLLVSHERRGRPELLIWDLDTDTESELRLDLPGELSADWYPDGRSLLISHQYRARGELYRYDIADATLTRLNTRPGTVGSAAVRPDGTVEYGWSSSHSPSVVRALFTDGTDQVVLTPPGEPAPPSVALTDAFVPGPGGEIHALVTRPADAPDGPLPTLFSLHGGPHAEDEDRFSANRALWVDAGFAVVHVNYRGSTGYGSEWRDAIEGRPGLTELEDVAAVHDWAVRTGLADPEKCVVEGGSWGGYLTLLALGTQPERWAAGVSAVPVADYLAAYEDEMEPLRAFDRALFGGSPTEVPDRYQECSPLTYVDAVRAPVLVLAGENDPRCPIRQIDNYLDRLAQRGVPYEVYRFDAGHGSLVVAESLRQWVAEVHFARRALGLASPVA</sequence>
<keyword evidence="4" id="KW-1185">Reference proteome</keyword>
<evidence type="ECO:0000313" key="4">
    <source>
        <dbReference type="Proteomes" id="UP000185511"/>
    </source>
</evidence>
<dbReference type="KEGG" id="acad:UA74_01135"/>
<evidence type="ECO:0000313" key="3">
    <source>
        <dbReference type="EMBL" id="APU12318.1"/>
    </source>
</evidence>
<dbReference type="InterPro" id="IPR029058">
    <property type="entry name" value="AB_hydrolase_fold"/>
</dbReference>
<dbReference type="SUPFAM" id="SSF53474">
    <property type="entry name" value="alpha/beta-Hydrolases"/>
    <property type="match status" value="1"/>
</dbReference>
<proteinExistence type="predicted"/>
<dbReference type="Pfam" id="PF00326">
    <property type="entry name" value="Peptidase_S9"/>
    <property type="match status" value="1"/>
</dbReference>
<dbReference type="EMBL" id="CP016076">
    <property type="protein sequence ID" value="APU12318.1"/>
    <property type="molecule type" value="Genomic_DNA"/>
</dbReference>
<dbReference type="InterPro" id="IPR011042">
    <property type="entry name" value="6-blade_b-propeller_TolB-like"/>
</dbReference>
<reference evidence="4" key="1">
    <citation type="submission" date="2016-06" db="EMBL/GenBank/DDBJ databases">
        <title>Complete genome sequence of Actinoalloteichus fjordicus DSM 46855 (=ADI127-17), type strain of the new species Actinoalloteichus fjordicus.</title>
        <authorList>
            <person name="Ruckert C."/>
            <person name="Nouioui I."/>
            <person name="Willmese J."/>
            <person name="van Wezel G."/>
            <person name="Klenk H.-P."/>
            <person name="Kalinowski J."/>
            <person name="Zotchev S.B."/>
        </authorList>
    </citation>
    <scope>NUCLEOTIDE SEQUENCE [LARGE SCALE GENOMIC DNA]</scope>
    <source>
        <strain evidence="4">ADI127-7</strain>
    </source>
</reference>
<name>A0AAC9L6J9_9PSEU</name>
<organism evidence="3 4">
    <name type="scientific">Actinoalloteichus fjordicus</name>
    <dbReference type="NCBI Taxonomy" id="1612552"/>
    <lineage>
        <taxon>Bacteria</taxon>
        <taxon>Bacillati</taxon>
        <taxon>Actinomycetota</taxon>
        <taxon>Actinomycetes</taxon>
        <taxon>Pseudonocardiales</taxon>
        <taxon>Pseudonocardiaceae</taxon>
        <taxon>Actinoalloteichus</taxon>
    </lineage>
</organism>
<keyword evidence="3" id="KW-0031">Aminopeptidase</keyword>
<dbReference type="Proteomes" id="UP000185511">
    <property type="component" value="Chromosome"/>
</dbReference>
<dbReference type="PANTHER" id="PTHR42776">
    <property type="entry name" value="SERINE PEPTIDASE S9 FAMILY MEMBER"/>
    <property type="match status" value="1"/>
</dbReference>
<keyword evidence="3" id="KW-0645">Protease</keyword>
<dbReference type="SUPFAM" id="SSF82171">
    <property type="entry name" value="DPP6 N-terminal domain-like"/>
    <property type="match status" value="1"/>
</dbReference>
<dbReference type="AlphaFoldDB" id="A0AAC9L6J9"/>
<dbReference type="InterPro" id="IPR001375">
    <property type="entry name" value="Peptidase_S9_cat"/>
</dbReference>
<dbReference type="Gene3D" id="3.40.50.1820">
    <property type="entry name" value="alpha/beta hydrolase"/>
    <property type="match status" value="1"/>
</dbReference>
<feature type="domain" description="Peptidase S9 prolyl oligopeptidase catalytic" evidence="2">
    <location>
        <begin position="493"/>
        <end position="701"/>
    </location>
</feature>
<evidence type="ECO:0000256" key="1">
    <source>
        <dbReference type="ARBA" id="ARBA00022801"/>
    </source>
</evidence>
<dbReference type="Gene3D" id="2.120.10.30">
    <property type="entry name" value="TolB, C-terminal domain"/>
    <property type="match status" value="2"/>
</dbReference>
<accession>A0AAC9L6J9</accession>